<feature type="domain" description="PAS" evidence="5">
    <location>
        <begin position="133"/>
        <end position="179"/>
    </location>
</feature>
<evidence type="ECO:0000256" key="4">
    <source>
        <dbReference type="SAM" id="MobiDB-lite"/>
    </source>
</evidence>
<dbReference type="SMART" id="SM00091">
    <property type="entry name" value="PAS"/>
    <property type="match status" value="3"/>
</dbReference>
<dbReference type="PROSITE" id="PS50112">
    <property type="entry name" value="PAS"/>
    <property type="match status" value="3"/>
</dbReference>
<dbReference type="OrthoDB" id="432483at2759"/>
<feature type="compositionally biased region" description="Gly residues" evidence="4">
    <location>
        <begin position="59"/>
        <end position="72"/>
    </location>
</feature>
<feature type="compositionally biased region" description="Low complexity" evidence="4">
    <location>
        <begin position="8"/>
        <end position="18"/>
    </location>
</feature>
<keyword evidence="1" id="KW-0285">Flavoprotein</keyword>
<feature type="domain" description="PAC" evidence="6">
    <location>
        <begin position="180"/>
        <end position="234"/>
    </location>
</feature>
<dbReference type="Gene3D" id="3.30.450.20">
    <property type="entry name" value="PAS domain"/>
    <property type="match status" value="3"/>
</dbReference>
<evidence type="ECO:0000313" key="7">
    <source>
        <dbReference type="EMBL" id="KAG5182193.1"/>
    </source>
</evidence>
<dbReference type="Proteomes" id="UP000664859">
    <property type="component" value="Unassembled WGS sequence"/>
</dbReference>
<dbReference type="EMBL" id="JAFCMP010000257">
    <property type="protein sequence ID" value="KAG5182193.1"/>
    <property type="molecule type" value="Genomic_DNA"/>
</dbReference>
<evidence type="ECO:0000259" key="6">
    <source>
        <dbReference type="PROSITE" id="PS50113"/>
    </source>
</evidence>
<feature type="domain" description="PAC" evidence="6">
    <location>
        <begin position="410"/>
        <end position="464"/>
    </location>
</feature>
<feature type="domain" description="PAS" evidence="5">
    <location>
        <begin position="583"/>
        <end position="629"/>
    </location>
</feature>
<dbReference type="PANTHER" id="PTHR47429:SF2">
    <property type="entry name" value="PROTEIN TWIN LOV 1"/>
    <property type="match status" value="1"/>
</dbReference>
<dbReference type="GO" id="GO:0005634">
    <property type="term" value="C:nucleus"/>
    <property type="evidence" value="ECO:0007669"/>
    <property type="project" value="TreeGrafter"/>
</dbReference>
<keyword evidence="3" id="KW-0157">Chromophore</keyword>
<evidence type="ECO:0000259" key="5">
    <source>
        <dbReference type="PROSITE" id="PS50112"/>
    </source>
</evidence>
<dbReference type="SUPFAM" id="SSF55785">
    <property type="entry name" value="PYP-like sensor domain (PAS domain)"/>
    <property type="match status" value="3"/>
</dbReference>
<dbReference type="CDD" id="cd00130">
    <property type="entry name" value="PAS"/>
    <property type="match status" value="3"/>
</dbReference>
<feature type="region of interest" description="Disordered" evidence="4">
    <location>
        <begin position="54"/>
        <end position="83"/>
    </location>
</feature>
<dbReference type="InterPro" id="IPR000700">
    <property type="entry name" value="PAS-assoc_C"/>
</dbReference>
<accession>A0A835Z4M9</accession>
<dbReference type="NCBIfam" id="TIGR00229">
    <property type="entry name" value="sensory_box"/>
    <property type="match status" value="3"/>
</dbReference>
<proteinExistence type="predicted"/>
<dbReference type="InterPro" id="IPR001610">
    <property type="entry name" value="PAC"/>
</dbReference>
<evidence type="ECO:0000256" key="1">
    <source>
        <dbReference type="ARBA" id="ARBA00022630"/>
    </source>
</evidence>
<reference evidence="7" key="1">
    <citation type="submission" date="2021-02" db="EMBL/GenBank/DDBJ databases">
        <title>First Annotated Genome of the Yellow-green Alga Tribonema minus.</title>
        <authorList>
            <person name="Mahan K.M."/>
        </authorList>
    </citation>
    <scope>NUCLEOTIDE SEQUENCE</scope>
    <source>
        <strain evidence="7">UTEX B ZZ1240</strain>
    </source>
</reference>
<keyword evidence="2" id="KW-0288">FMN</keyword>
<dbReference type="PANTHER" id="PTHR47429">
    <property type="entry name" value="PROTEIN TWIN LOV 1"/>
    <property type="match status" value="1"/>
</dbReference>
<sequence length="740" mass="78581">MGGPRSNTASSTTSAAASRLSHGGGSAFFGPSPRSTSGFGRIASKTRASIGGALFSGSNSGGSARGSGGGGSSAQRSGAHRRSIDGALAASSKAWSGRGSEDADDWLGKFVRAAEGFPACIVVSEMTVPGAPMVFVNAEFCRVTGYSKVESIGRNCRFLQGPETEPDAVDTIRRTLSKGLNCNVRITNYRKNGEKFTNLLSMKPVFDAEGIYRYVIGVQFEVVADETLETQLLQLDKLLKSMPNRLEPKALSAQQRRQLLMQTAIGATSVKQAVEAGTVDPPGSSSARRSSSGGGSTDPFTSALRSFEAALSAVAGRTEAWSVTNSVKDAVDADDWLRKFGAAAEGMAACVVISDMTQPGAPMVYVNAAFCKVTGYSREESVGRNCRFLQGPDTEPEAIEMIRQRLGKGLDCHVKITNYRKNGERFQNLLSMKPVFDDDGTYRYVIGVQFEIVADKGLKKRISHLDSVLSTMPTTVHTHAAHNNAAKDSVDLLLIATGSGGGGGRGGGSAASTSSGSVSAVELEAALSAMDSALDQLAANKAWSSKPLPSGNACEWLSRFTAAAEAFPACIVVSEMTLPGAPMVYVNRAFCRVTGYAKEDAEGRNCRFLQGPDTELSAVNTIRQRLSKGQDCYVYITNYRKTGEKFTNLLSLRPIYDAAGVYRYVIGVQFEVIADEGLATRLGQLERMLRLMPTNVDGTSVTPTGETAKAAFHRKPEVANLLGEAYRVIDGLGVPPPARE</sequence>
<dbReference type="InterPro" id="IPR000014">
    <property type="entry name" value="PAS"/>
</dbReference>
<dbReference type="SMART" id="SM00086">
    <property type="entry name" value="PAC"/>
    <property type="match status" value="3"/>
</dbReference>
<dbReference type="PROSITE" id="PS50113">
    <property type="entry name" value="PAC"/>
    <property type="match status" value="2"/>
</dbReference>
<feature type="region of interest" description="Disordered" evidence="4">
    <location>
        <begin position="1"/>
        <end position="42"/>
    </location>
</feature>
<dbReference type="Pfam" id="PF13426">
    <property type="entry name" value="PAS_9"/>
    <property type="match status" value="3"/>
</dbReference>
<gene>
    <name evidence="7" type="ORF">JKP88DRAFT_199432</name>
</gene>
<comment type="caution">
    <text evidence="7">The sequence shown here is derived from an EMBL/GenBank/DDBJ whole genome shotgun (WGS) entry which is preliminary data.</text>
</comment>
<keyword evidence="8" id="KW-1185">Reference proteome</keyword>
<feature type="domain" description="PAS" evidence="5">
    <location>
        <begin position="363"/>
        <end position="409"/>
    </location>
</feature>
<protein>
    <submittedName>
        <fullName evidence="7">PAS domain-containing protein</fullName>
    </submittedName>
</protein>
<organism evidence="7 8">
    <name type="scientific">Tribonema minus</name>
    <dbReference type="NCBI Taxonomy" id="303371"/>
    <lineage>
        <taxon>Eukaryota</taxon>
        <taxon>Sar</taxon>
        <taxon>Stramenopiles</taxon>
        <taxon>Ochrophyta</taxon>
        <taxon>PX clade</taxon>
        <taxon>Xanthophyceae</taxon>
        <taxon>Tribonematales</taxon>
        <taxon>Tribonemataceae</taxon>
        <taxon>Tribonema</taxon>
    </lineage>
</organism>
<evidence type="ECO:0000256" key="3">
    <source>
        <dbReference type="ARBA" id="ARBA00022991"/>
    </source>
</evidence>
<dbReference type="AlphaFoldDB" id="A0A835Z4M9"/>
<evidence type="ECO:0000313" key="8">
    <source>
        <dbReference type="Proteomes" id="UP000664859"/>
    </source>
</evidence>
<feature type="region of interest" description="Disordered" evidence="4">
    <location>
        <begin position="274"/>
        <end position="299"/>
    </location>
</feature>
<name>A0A835Z4M9_9STRA</name>
<evidence type="ECO:0000256" key="2">
    <source>
        <dbReference type="ARBA" id="ARBA00022643"/>
    </source>
</evidence>
<dbReference type="InterPro" id="IPR035965">
    <property type="entry name" value="PAS-like_dom_sf"/>
</dbReference>